<dbReference type="EMBL" id="BNJG01000002">
    <property type="protein sequence ID" value="GHO56085.1"/>
    <property type="molecule type" value="Genomic_DNA"/>
</dbReference>
<sequence length="62" mass="6921">MEVQTHVPYVLETFRYKSPISKGKASGADIECAVSVMSQEIVYGPVERRLLLIKQQGARGVR</sequence>
<evidence type="ECO:0000313" key="2">
    <source>
        <dbReference type="Proteomes" id="UP000654345"/>
    </source>
</evidence>
<organism evidence="1 2">
    <name type="scientific">Ktedonobacter robiniae</name>
    <dbReference type="NCBI Taxonomy" id="2778365"/>
    <lineage>
        <taxon>Bacteria</taxon>
        <taxon>Bacillati</taxon>
        <taxon>Chloroflexota</taxon>
        <taxon>Ktedonobacteria</taxon>
        <taxon>Ktedonobacterales</taxon>
        <taxon>Ktedonobacteraceae</taxon>
        <taxon>Ktedonobacter</taxon>
    </lineage>
</organism>
<keyword evidence="2" id="KW-1185">Reference proteome</keyword>
<name>A0ABQ3UTW2_9CHLR</name>
<comment type="caution">
    <text evidence="1">The sequence shown here is derived from an EMBL/GenBank/DDBJ whole genome shotgun (WGS) entry which is preliminary data.</text>
</comment>
<protein>
    <submittedName>
        <fullName evidence="1">Uncharacterized protein</fullName>
    </submittedName>
</protein>
<reference evidence="1 2" key="1">
    <citation type="journal article" date="2021" name="Int. J. Syst. Evol. Microbiol.">
        <title>Reticulibacter mediterranei gen. nov., sp. nov., within the new family Reticulibacteraceae fam. nov., and Ktedonospora formicarum gen. nov., sp. nov., Ktedonobacter robiniae sp. nov., Dictyobacter formicarum sp. nov. and Dictyobacter arantiisoli sp. nov., belonging to the class Ktedonobacteria.</title>
        <authorList>
            <person name="Yabe S."/>
            <person name="Zheng Y."/>
            <person name="Wang C.M."/>
            <person name="Sakai Y."/>
            <person name="Abe K."/>
            <person name="Yokota A."/>
            <person name="Donadio S."/>
            <person name="Cavaletti L."/>
            <person name="Monciardini P."/>
        </authorList>
    </citation>
    <scope>NUCLEOTIDE SEQUENCE [LARGE SCALE GENOMIC DNA]</scope>
    <source>
        <strain evidence="1 2">SOSP1-30</strain>
    </source>
</reference>
<dbReference type="Proteomes" id="UP000654345">
    <property type="component" value="Unassembled WGS sequence"/>
</dbReference>
<gene>
    <name evidence="1" type="ORF">KSB_45600</name>
</gene>
<proteinExistence type="predicted"/>
<accession>A0ABQ3UTW2</accession>
<evidence type="ECO:0000313" key="1">
    <source>
        <dbReference type="EMBL" id="GHO56085.1"/>
    </source>
</evidence>